<feature type="region of interest" description="Disordered" evidence="1">
    <location>
        <begin position="1"/>
        <end position="21"/>
    </location>
</feature>
<dbReference type="OrthoDB" id="192887at2759"/>
<proteinExistence type="predicted"/>
<comment type="caution">
    <text evidence="2">The sequence shown here is derived from an EMBL/GenBank/DDBJ whole genome shotgun (WGS) entry which is preliminary data.</text>
</comment>
<evidence type="ECO:0000313" key="3">
    <source>
        <dbReference type="Proteomes" id="UP000326396"/>
    </source>
</evidence>
<protein>
    <submittedName>
        <fullName evidence="2">Uncharacterized protein</fullName>
    </submittedName>
</protein>
<organism evidence="2 3">
    <name type="scientific">Mikania micrantha</name>
    <name type="common">bitter vine</name>
    <dbReference type="NCBI Taxonomy" id="192012"/>
    <lineage>
        <taxon>Eukaryota</taxon>
        <taxon>Viridiplantae</taxon>
        <taxon>Streptophyta</taxon>
        <taxon>Embryophyta</taxon>
        <taxon>Tracheophyta</taxon>
        <taxon>Spermatophyta</taxon>
        <taxon>Magnoliopsida</taxon>
        <taxon>eudicotyledons</taxon>
        <taxon>Gunneridae</taxon>
        <taxon>Pentapetalae</taxon>
        <taxon>asterids</taxon>
        <taxon>campanulids</taxon>
        <taxon>Asterales</taxon>
        <taxon>Asteraceae</taxon>
        <taxon>Asteroideae</taxon>
        <taxon>Heliantheae alliance</taxon>
        <taxon>Eupatorieae</taxon>
        <taxon>Mikania</taxon>
    </lineage>
</organism>
<dbReference type="Proteomes" id="UP000326396">
    <property type="component" value="Unassembled WGS sequence"/>
</dbReference>
<accession>A0A5N6LDU1</accession>
<dbReference type="Gene3D" id="3.30.200.20">
    <property type="entry name" value="Phosphorylase Kinase, domain 1"/>
    <property type="match status" value="1"/>
</dbReference>
<keyword evidence="3" id="KW-1185">Reference proteome</keyword>
<gene>
    <name evidence="2" type="ORF">E3N88_43891</name>
</gene>
<evidence type="ECO:0000256" key="1">
    <source>
        <dbReference type="SAM" id="MobiDB-lite"/>
    </source>
</evidence>
<dbReference type="EMBL" id="SZYD01001487">
    <property type="protein sequence ID" value="KAD0670016.1"/>
    <property type="molecule type" value="Genomic_DNA"/>
</dbReference>
<dbReference type="AlphaFoldDB" id="A0A5N6LDU1"/>
<evidence type="ECO:0000313" key="2">
    <source>
        <dbReference type="EMBL" id="KAD0670016.1"/>
    </source>
</evidence>
<reference evidence="2 3" key="1">
    <citation type="submission" date="2019-05" db="EMBL/GenBank/DDBJ databases">
        <title>Mikania micrantha, genome provides insights into the molecular mechanism of rapid growth.</title>
        <authorList>
            <person name="Liu B."/>
        </authorList>
    </citation>
    <scope>NUCLEOTIDE SEQUENCE [LARGE SCALE GENOMIC DNA]</scope>
    <source>
        <strain evidence="2">NLD-2019</strain>
        <tissue evidence="2">Leaf</tissue>
    </source>
</reference>
<sequence length="131" mass="14603">MLVPISNYKPRDSSTATAGEHQNHIKGQLVAVTFTKISTDYGSLFEVSGKYVPPIRPVGTGAYGIVWSSILCFDRCYYQSTCDLEIVELRWVDFDHVSICLVSDCQSNVDVTDLMNVFNLISQYSVFSSNS</sequence>
<name>A0A5N6LDU1_9ASTR</name>